<dbReference type="EMBL" id="JAATLK010000001">
    <property type="protein sequence ID" value="NIZ47427.1"/>
    <property type="molecule type" value="Genomic_DNA"/>
</dbReference>
<accession>A0A968GE73</accession>
<evidence type="ECO:0000256" key="1">
    <source>
        <dbReference type="SAM" id="Phobius"/>
    </source>
</evidence>
<keyword evidence="1" id="KW-0812">Transmembrane</keyword>
<evidence type="ECO:0000313" key="4">
    <source>
        <dbReference type="Proteomes" id="UP000752013"/>
    </source>
</evidence>
<keyword evidence="4" id="KW-1185">Reference proteome</keyword>
<dbReference type="Pfam" id="PF08308">
    <property type="entry name" value="PEGA"/>
    <property type="match status" value="1"/>
</dbReference>
<dbReference type="InterPro" id="IPR013229">
    <property type="entry name" value="PEGA"/>
</dbReference>
<comment type="caution">
    <text evidence="3">The sequence shown here is derived from an EMBL/GenBank/DDBJ whole genome shotgun (WGS) entry which is preliminary data.</text>
</comment>
<keyword evidence="1" id="KW-1133">Transmembrane helix</keyword>
<feature type="transmembrane region" description="Helical" evidence="1">
    <location>
        <begin position="31"/>
        <end position="55"/>
    </location>
</feature>
<name>A0A968GE73_9SPIO</name>
<dbReference type="InterPro" id="IPR016187">
    <property type="entry name" value="CTDL_fold"/>
</dbReference>
<dbReference type="SUPFAM" id="SSF56436">
    <property type="entry name" value="C-type lectin-like"/>
    <property type="match status" value="1"/>
</dbReference>
<evidence type="ECO:0000313" key="3">
    <source>
        <dbReference type="EMBL" id="NIZ47427.1"/>
    </source>
</evidence>
<protein>
    <submittedName>
        <fullName evidence="3">PEGA domain-containing protein</fullName>
    </submittedName>
</protein>
<proteinExistence type="predicted"/>
<keyword evidence="1" id="KW-0472">Membrane</keyword>
<organism evidence="3 4">
    <name type="scientific">Entomospira nematocerorum</name>
    <dbReference type="NCBI Taxonomy" id="2719987"/>
    <lineage>
        <taxon>Bacteria</taxon>
        <taxon>Pseudomonadati</taxon>
        <taxon>Spirochaetota</taxon>
        <taxon>Spirochaetia</taxon>
        <taxon>Spirochaetales</taxon>
        <taxon>Spirochaetaceae</taxon>
        <taxon>Entomospira</taxon>
    </lineage>
</organism>
<dbReference type="AlphaFoldDB" id="A0A968GE73"/>
<dbReference type="Gene3D" id="3.90.1580.10">
    <property type="entry name" value="paralog of FGE (formylglycine-generating enzyme)"/>
    <property type="match status" value="1"/>
</dbReference>
<feature type="domain" description="PEGA" evidence="2">
    <location>
        <begin position="61"/>
        <end position="117"/>
    </location>
</feature>
<evidence type="ECO:0000259" key="2">
    <source>
        <dbReference type="Pfam" id="PF08308"/>
    </source>
</evidence>
<gene>
    <name evidence="3" type="ORF">HCT46_05820</name>
</gene>
<dbReference type="Proteomes" id="UP000752013">
    <property type="component" value="Unassembled WGS sequence"/>
</dbReference>
<dbReference type="InterPro" id="IPR042095">
    <property type="entry name" value="SUMF_sf"/>
</dbReference>
<sequence length="469" mass="54592">MARSKETKLTLKDFSDVQVSLKPIAGMNPRLYLKIIYATLLISVLFFLFVLPGLVQYGSVVYFSSTPERASIYVDGKRIGSTPMHIFIPAGDHEILFTKPFFIEQKESITIKGRRFFSLFIPQTKHITPDLQMFDIHGLLESSYKEASFAYSATYSSKFPREPFLLHALDDLIASRHIETHRDDILRWAIDSWALISDQQSLEDVTQMWKILQQHNFPIDMNIITAIRFDTNNPQLSDIIQYQQEYSRSDYTNDFMPYRQTTPPPRIAVNGIIFKYQSPSSFIMGDPVQQNGIKEFSSTVSLNEFYYTDNLITQSEFNRILSKQGKTSDDLSDVIFDRFDPAISNQPVSYVSLPVAKLFIEQLNRELTQLQMPWHARLPYESEWEFLAQSRLINTAYYEWMEEGYYPLKNLLFASKPTVQTQFQPFLQSVRGFDPLADRIMMQQYFLRGAQDPSWQSPFISFRIILEPQ</sequence>
<reference evidence="3" key="1">
    <citation type="submission" date="2020-03" db="EMBL/GenBank/DDBJ databases">
        <title>Spirochaetal bacteria isolated from arthropods constitute a novel genus Entomospira genus novum within the order Spirochaetales.</title>
        <authorList>
            <person name="Grana-Miraglia L."/>
            <person name="Sikutova S."/>
            <person name="Fingerle V."/>
            <person name="Sing A."/>
            <person name="Castillo-Ramirez S."/>
            <person name="Margos G."/>
            <person name="Rudolf I."/>
        </authorList>
    </citation>
    <scope>NUCLEOTIDE SEQUENCE</scope>
    <source>
        <strain evidence="3">BR208</strain>
    </source>
</reference>
<dbReference type="RefSeq" id="WP_167703841.1">
    <property type="nucleotide sequence ID" value="NZ_CP118168.1"/>
</dbReference>